<comment type="caution">
    <text evidence="1">The sequence shown here is derived from an EMBL/GenBank/DDBJ whole genome shotgun (WGS) entry which is preliminary data.</text>
</comment>
<accession>X0Y2C1</accession>
<evidence type="ECO:0000313" key="1">
    <source>
        <dbReference type="EMBL" id="GAG42903.1"/>
    </source>
</evidence>
<name>X0Y2C1_9ZZZZ</name>
<protein>
    <submittedName>
        <fullName evidence="1">Uncharacterized protein</fullName>
    </submittedName>
</protein>
<dbReference type="EMBL" id="BARS01059119">
    <property type="protein sequence ID" value="GAG42903.1"/>
    <property type="molecule type" value="Genomic_DNA"/>
</dbReference>
<proteinExistence type="predicted"/>
<reference evidence="1" key="1">
    <citation type="journal article" date="2014" name="Front. Microbiol.">
        <title>High frequency of phylogenetically diverse reductive dehalogenase-homologous genes in deep subseafloor sedimentary metagenomes.</title>
        <authorList>
            <person name="Kawai M."/>
            <person name="Futagami T."/>
            <person name="Toyoda A."/>
            <person name="Takaki Y."/>
            <person name="Nishi S."/>
            <person name="Hori S."/>
            <person name="Arai W."/>
            <person name="Tsubouchi T."/>
            <person name="Morono Y."/>
            <person name="Uchiyama I."/>
            <person name="Ito T."/>
            <person name="Fujiyama A."/>
            <person name="Inagaki F."/>
            <person name="Takami H."/>
        </authorList>
    </citation>
    <scope>NUCLEOTIDE SEQUENCE</scope>
    <source>
        <strain evidence="1">Expedition CK06-06</strain>
    </source>
</reference>
<sequence>PYDGQVNPFGRGGVYLPAIVRRRRTKNLLGGATF</sequence>
<dbReference type="AlphaFoldDB" id="X0Y2C1"/>
<gene>
    <name evidence="1" type="ORF">S01H1_85828</name>
</gene>
<organism evidence="1">
    <name type="scientific">marine sediment metagenome</name>
    <dbReference type="NCBI Taxonomy" id="412755"/>
    <lineage>
        <taxon>unclassified sequences</taxon>
        <taxon>metagenomes</taxon>
        <taxon>ecological metagenomes</taxon>
    </lineage>
</organism>
<feature type="non-terminal residue" evidence="1">
    <location>
        <position position="1"/>
    </location>
</feature>